<evidence type="ECO:0000313" key="2">
    <source>
        <dbReference type="EMBL" id="KKQ74313.1"/>
    </source>
</evidence>
<organism evidence="2 3">
    <name type="scientific">Candidatus Woesebacteria bacterium GW2011_GWB1_38_5b</name>
    <dbReference type="NCBI Taxonomy" id="1618569"/>
    <lineage>
        <taxon>Bacteria</taxon>
        <taxon>Candidatus Woeseibacteriota</taxon>
    </lineage>
</organism>
<feature type="transmembrane region" description="Helical" evidence="1">
    <location>
        <begin position="155"/>
        <end position="172"/>
    </location>
</feature>
<dbReference type="Proteomes" id="UP000034181">
    <property type="component" value="Unassembled WGS sequence"/>
</dbReference>
<evidence type="ECO:0000256" key="1">
    <source>
        <dbReference type="SAM" id="Phobius"/>
    </source>
</evidence>
<feature type="non-terminal residue" evidence="2">
    <location>
        <position position="1"/>
    </location>
</feature>
<keyword evidence="1" id="KW-0472">Membrane</keyword>
<keyword evidence="1" id="KW-0812">Transmembrane</keyword>
<gene>
    <name evidence="2" type="ORF">US96_C0035G0017</name>
</gene>
<dbReference type="AlphaFoldDB" id="A0A0G0K3M0"/>
<keyword evidence="1" id="KW-1133">Transmembrane helix</keyword>
<accession>A0A0G0K3M0</accession>
<evidence type="ECO:0000313" key="3">
    <source>
        <dbReference type="Proteomes" id="UP000034181"/>
    </source>
</evidence>
<reference evidence="2 3" key="1">
    <citation type="journal article" date="2015" name="Nature">
        <title>rRNA introns, odd ribosomes, and small enigmatic genomes across a large radiation of phyla.</title>
        <authorList>
            <person name="Brown C.T."/>
            <person name="Hug L.A."/>
            <person name="Thomas B.C."/>
            <person name="Sharon I."/>
            <person name="Castelle C.J."/>
            <person name="Singh A."/>
            <person name="Wilkins M.J."/>
            <person name="Williams K.H."/>
            <person name="Banfield J.F."/>
        </authorList>
    </citation>
    <scope>NUCLEOTIDE SEQUENCE [LARGE SCALE GENOMIC DNA]</scope>
</reference>
<dbReference type="EMBL" id="LBUZ01000035">
    <property type="protein sequence ID" value="KKQ74313.1"/>
    <property type="molecule type" value="Genomic_DNA"/>
</dbReference>
<proteinExistence type="predicted"/>
<comment type="caution">
    <text evidence="2">The sequence shown here is derived from an EMBL/GenBank/DDBJ whole genome shotgun (WGS) entry which is preliminary data.</text>
</comment>
<name>A0A0G0K3M0_9BACT</name>
<sequence length="322" mass="36821">PEVYETGSQFDEQLKIVAKYIKEGKVVAVKASDFADWYIGKYPGVSPAHIYKAADFLGSGKKVVWYQSTEYRVGALEEEGNFKIFDYRKYQSDYREPYYFVPNRSSSLNINLPSLVDSISAPDEKVFYEGKDLSYDYKFQALSASASRQLKSKKFVAVYIIIPVLLTLFVYIRVSRRKAAAVLAFWLLGSSYWYNQNLIEYQVAHDEVSALTKLRDMESGEVLVANSECLQCANYSDLPFAAFYNKRGYVQTLSDKKIKYAGKELKDVALEDAKNFLAETGVDYIYLVRIGDYEELLPHSPGDWGVELVYDNANAQIWKKIK</sequence>
<protein>
    <submittedName>
        <fullName evidence="2">Uncharacterized protein</fullName>
    </submittedName>
</protein>